<dbReference type="PROSITE" id="PS50041">
    <property type="entry name" value="C_TYPE_LECTIN_2"/>
    <property type="match status" value="1"/>
</dbReference>
<dbReference type="InterPro" id="IPR051379">
    <property type="entry name" value="C-type_Lectin_Receptor_IMM"/>
</dbReference>
<dbReference type="Pfam" id="PF00431">
    <property type="entry name" value="CUB"/>
    <property type="match status" value="1"/>
</dbReference>
<protein>
    <submittedName>
        <fullName evidence="9">C-type lectin domain-containing protein</fullName>
    </submittedName>
</protein>
<dbReference type="AlphaFoldDB" id="A0A915Q4J2"/>
<feature type="domain" description="CUB" evidence="6">
    <location>
        <begin position="1"/>
        <end position="84"/>
    </location>
</feature>
<evidence type="ECO:0000256" key="5">
    <source>
        <dbReference type="SAM" id="Phobius"/>
    </source>
</evidence>
<feature type="region of interest" description="Disordered" evidence="4">
    <location>
        <begin position="383"/>
        <end position="403"/>
    </location>
</feature>
<evidence type="ECO:0000259" key="7">
    <source>
        <dbReference type="PROSITE" id="PS50041"/>
    </source>
</evidence>
<evidence type="ECO:0000256" key="3">
    <source>
        <dbReference type="PROSITE-ProRule" id="PRU00059"/>
    </source>
</evidence>
<organism evidence="8 9">
    <name type="scientific">Setaria digitata</name>
    <dbReference type="NCBI Taxonomy" id="48799"/>
    <lineage>
        <taxon>Eukaryota</taxon>
        <taxon>Metazoa</taxon>
        <taxon>Ecdysozoa</taxon>
        <taxon>Nematoda</taxon>
        <taxon>Chromadorea</taxon>
        <taxon>Rhabditida</taxon>
        <taxon>Spirurina</taxon>
        <taxon>Spiruromorpha</taxon>
        <taxon>Filarioidea</taxon>
        <taxon>Setariidae</taxon>
        <taxon>Setaria</taxon>
    </lineage>
</organism>
<evidence type="ECO:0000313" key="8">
    <source>
        <dbReference type="Proteomes" id="UP000887581"/>
    </source>
</evidence>
<evidence type="ECO:0000256" key="1">
    <source>
        <dbReference type="ARBA" id="ARBA00022734"/>
    </source>
</evidence>
<keyword evidence="5" id="KW-0812">Transmembrane</keyword>
<evidence type="ECO:0000313" key="9">
    <source>
        <dbReference type="WBParaSite" id="sdigi.contig577.g9081.t1"/>
    </source>
</evidence>
<dbReference type="InterPro" id="IPR016186">
    <property type="entry name" value="C-type_lectin-like/link_sf"/>
</dbReference>
<dbReference type="InterPro" id="IPR035914">
    <property type="entry name" value="Sperma_CUB_dom_sf"/>
</dbReference>
<dbReference type="InterPro" id="IPR000859">
    <property type="entry name" value="CUB_dom"/>
</dbReference>
<reference evidence="9" key="1">
    <citation type="submission" date="2022-11" db="UniProtKB">
        <authorList>
            <consortium name="WormBaseParasite"/>
        </authorList>
    </citation>
    <scope>IDENTIFICATION</scope>
</reference>
<keyword evidence="5" id="KW-1133">Transmembrane helix</keyword>
<dbReference type="GO" id="GO:0030246">
    <property type="term" value="F:carbohydrate binding"/>
    <property type="evidence" value="ECO:0007669"/>
    <property type="project" value="UniProtKB-KW"/>
</dbReference>
<proteinExistence type="predicted"/>
<dbReference type="SUPFAM" id="SSF49854">
    <property type="entry name" value="Spermadhesin, CUB domain"/>
    <property type="match status" value="1"/>
</dbReference>
<dbReference type="InterPro" id="IPR001304">
    <property type="entry name" value="C-type_lectin-like"/>
</dbReference>
<dbReference type="SUPFAM" id="SSF56436">
    <property type="entry name" value="C-type lectin-like"/>
    <property type="match status" value="1"/>
</dbReference>
<dbReference type="PROSITE" id="PS01180">
    <property type="entry name" value="CUB"/>
    <property type="match status" value="1"/>
</dbReference>
<sequence>MGSSNRKRIMLTVHDSSIDDALFSECDDYCSIHDGDTLKSPEVVRWCGEKHPDTVISTTNSLYVYFHSDEAFQGKGINMSFVEFDMPGCPPNWISSSSGYCYVLKRPVYGLTWFEAQKQCGLERSNLLTLTSAKEYSFVAAVYSKSRTSPWIGYMDYNNENRFVPVDQNSGAWPEDLPKLTGSYSGQECVYIDWTDTTGNILALEDCRNRHEYICKRHQDGSTIPYSPRREMRNSVANSPISFTLWLFIFLLLLLMLILLYLCYRKCRKQHALSRIGSSDVNQRLVTGIDVQRVAPPVIVPHIGSSEFQKTCNVAVNSDDVNSGARTTTTTENAGNAVPDGILLRQTTEQNQKSHSVRQPNLERIEATVLTIEPRFNTCQVTEESLSLPSRSKQNPTFAGREGTMGSITREETLLKIRRGELFERPRVSVLDHTSAISLDEFWNKNEMSTADRN</sequence>
<accession>A0A915Q4J2</accession>
<keyword evidence="5" id="KW-0472">Membrane</keyword>
<dbReference type="CDD" id="cd00037">
    <property type="entry name" value="CLECT"/>
    <property type="match status" value="1"/>
</dbReference>
<keyword evidence="8" id="KW-1185">Reference proteome</keyword>
<dbReference type="InterPro" id="IPR016187">
    <property type="entry name" value="CTDL_fold"/>
</dbReference>
<feature type="domain" description="C-type lectin" evidence="7">
    <location>
        <begin position="97"/>
        <end position="216"/>
    </location>
</feature>
<evidence type="ECO:0000259" key="6">
    <source>
        <dbReference type="PROSITE" id="PS01180"/>
    </source>
</evidence>
<evidence type="ECO:0000256" key="4">
    <source>
        <dbReference type="SAM" id="MobiDB-lite"/>
    </source>
</evidence>
<evidence type="ECO:0000256" key="2">
    <source>
        <dbReference type="ARBA" id="ARBA00023157"/>
    </source>
</evidence>
<dbReference type="Gene3D" id="2.60.120.290">
    <property type="entry name" value="Spermadhesin, CUB domain"/>
    <property type="match status" value="1"/>
</dbReference>
<dbReference type="PANTHER" id="PTHR46746:SF9">
    <property type="entry name" value="CD209 ANTIGEN-LIKE PROTEIN C-LIKE"/>
    <property type="match status" value="1"/>
</dbReference>
<keyword evidence="2" id="KW-1015">Disulfide bond</keyword>
<dbReference type="CDD" id="cd00041">
    <property type="entry name" value="CUB"/>
    <property type="match status" value="1"/>
</dbReference>
<dbReference type="PANTHER" id="PTHR46746">
    <property type="entry name" value="KILLER CELL LECTIN-LIKE RECEPTOR SUBFAMILY F MEMBER 2"/>
    <property type="match status" value="1"/>
</dbReference>
<comment type="caution">
    <text evidence="3">Lacks conserved residue(s) required for the propagation of feature annotation.</text>
</comment>
<name>A0A915Q4J2_9BILA</name>
<feature type="compositionally biased region" description="Polar residues" evidence="4">
    <location>
        <begin position="383"/>
        <end position="397"/>
    </location>
</feature>
<dbReference type="SMART" id="SM00034">
    <property type="entry name" value="CLECT"/>
    <property type="match status" value="1"/>
</dbReference>
<feature type="transmembrane region" description="Helical" evidence="5">
    <location>
        <begin position="243"/>
        <end position="264"/>
    </location>
</feature>
<dbReference type="Pfam" id="PF00059">
    <property type="entry name" value="Lectin_C"/>
    <property type="match status" value="1"/>
</dbReference>
<dbReference type="Proteomes" id="UP000887581">
    <property type="component" value="Unplaced"/>
</dbReference>
<dbReference type="Gene3D" id="3.10.100.10">
    <property type="entry name" value="Mannose-Binding Protein A, subunit A"/>
    <property type="match status" value="1"/>
</dbReference>
<keyword evidence="1" id="KW-0430">Lectin</keyword>
<dbReference type="WBParaSite" id="sdigi.contig577.g9081.t1">
    <property type="protein sequence ID" value="sdigi.contig577.g9081.t1"/>
    <property type="gene ID" value="sdigi.contig577.g9081"/>
</dbReference>